<reference evidence="1 2" key="1">
    <citation type="submission" date="2016-10" db="EMBL/GenBank/DDBJ databases">
        <authorList>
            <person name="de Groot N.N."/>
        </authorList>
    </citation>
    <scope>NUCLEOTIDE SEQUENCE [LARGE SCALE GENOMIC DNA]</scope>
    <source>
        <strain evidence="1 2">DSM 25294</strain>
    </source>
</reference>
<dbReference type="AlphaFoldDB" id="A0A1G9QEU6"/>
<evidence type="ECO:0000313" key="1">
    <source>
        <dbReference type="EMBL" id="SDM09592.1"/>
    </source>
</evidence>
<organism evidence="1 2">
    <name type="scientific">Aliiruegeria lutimaris</name>
    <dbReference type="NCBI Taxonomy" id="571298"/>
    <lineage>
        <taxon>Bacteria</taxon>
        <taxon>Pseudomonadati</taxon>
        <taxon>Pseudomonadota</taxon>
        <taxon>Alphaproteobacteria</taxon>
        <taxon>Rhodobacterales</taxon>
        <taxon>Roseobacteraceae</taxon>
        <taxon>Aliiruegeria</taxon>
    </lineage>
</organism>
<dbReference type="EMBL" id="FNEK01000172">
    <property type="protein sequence ID" value="SDM09592.1"/>
    <property type="molecule type" value="Genomic_DNA"/>
</dbReference>
<sequence length="478" mass="53986">MFLRKKKVGRYEYFQIVESIRNKKGPRLKVHASLGRTDKVENSGALESLFASIAKYSKNRPLLSDTSSLKVRAMPREVMQELVVQQLLILAELNTSSKRSRTQIELPASFKKIVRQALFDENTSVDLDFLSSIGQKTDLSKNLSYLFCQGTNANGAEPIIVHIDNPCGKGKPISPMKGLTTATAINSRGEVMLVEYWLNILPLPSMIEKYVRRLSKKIPHKRLVIVLDRTLVNKPLVEFFAKKAIQFVLPLYEPSRALNRMPDEIIEMHPSSKPFDDVGTFRYIRAIDYCTASYERAVRETQLFQLKSVEKEHLSQSRGIKRAEKILEKMGERDGNSILATNVQDGLEDILNYYLLGENTRKLLAATNSFCAKIALHLDMPRDTKSILDGAITLQLLTSNLTKPFLDKVSNAAGKRVSWSQVAKLVNSSCPITIADGEFELIFMPTEPEILQTIFAALEIDLEMITQKNCVTSAQWER</sequence>
<protein>
    <recommendedName>
        <fullName evidence="3">Transposase</fullName>
    </recommendedName>
</protein>
<gene>
    <name evidence="1" type="ORF">SAMN04488026_11721</name>
</gene>
<proteinExistence type="predicted"/>
<name>A0A1G9QEU6_9RHOB</name>
<accession>A0A1G9QEU6</accession>
<dbReference type="RefSeq" id="WP_139188626.1">
    <property type="nucleotide sequence ID" value="NZ_FNEK01000172.1"/>
</dbReference>
<dbReference type="OrthoDB" id="8257391at2"/>
<evidence type="ECO:0000313" key="2">
    <source>
        <dbReference type="Proteomes" id="UP000199382"/>
    </source>
</evidence>
<dbReference type="Proteomes" id="UP000199382">
    <property type="component" value="Unassembled WGS sequence"/>
</dbReference>
<evidence type="ECO:0008006" key="3">
    <source>
        <dbReference type="Google" id="ProtNLM"/>
    </source>
</evidence>
<keyword evidence="2" id="KW-1185">Reference proteome</keyword>